<keyword evidence="13" id="KW-0282">Flagellum</keyword>
<dbReference type="EMBL" id="BSPX01000038">
    <property type="protein sequence ID" value="GLT23101.1"/>
    <property type="molecule type" value="Genomic_DNA"/>
</dbReference>
<evidence type="ECO:0000259" key="12">
    <source>
        <dbReference type="SMART" id="SM00047"/>
    </source>
</evidence>
<evidence type="ECO:0000256" key="1">
    <source>
        <dbReference type="ARBA" id="ARBA00002954"/>
    </source>
</evidence>
<keyword evidence="8" id="KW-0326">Glycosidase</keyword>
<evidence type="ECO:0000256" key="3">
    <source>
        <dbReference type="ARBA" id="ARBA00006880"/>
    </source>
</evidence>
<keyword evidence="14" id="KW-1185">Reference proteome</keyword>
<comment type="function">
    <text evidence="1">Flagellum-specific muramidase which hydrolyzes the peptidoglycan layer to assemble the rod structure in the periplasmic space.</text>
</comment>
<dbReference type="InterPro" id="IPR019301">
    <property type="entry name" value="Flagellar_prot_FlgJ_N"/>
</dbReference>
<sequence length="323" mass="33990">MAASDFSQINALDPNTLGGLRRLSKESSPEATKEAARQFEALFVQQMLKSMRDATPKGSMFDSDETRMYQSLLDQQMSMQLSTRAGGIGLAKVIERQLNAGKAEVKLPDGPVPLDAAIRRGFDGAVSPSATGTASQAAKTAGAAASSAATAVPMLPNMPAGAGPRAFVEKVWPQAVEASRATGIPARFLVAQAALETGWGKFELKNADGTPSHNLFNIKAGRSWSGDTVSTATTEYVNGAATRENARFRAYGSYADSFRDYANLIRNNPRYAAVVGQSDATAFARGLQAAGYATDPQYADKLARIINGNTLRVALSGSASPSA</sequence>
<feature type="region of interest" description="Disordered" evidence="11">
    <location>
        <begin position="1"/>
        <end position="34"/>
    </location>
</feature>
<reference evidence="14" key="1">
    <citation type="journal article" date="2019" name="Int. J. Syst. Evol. Microbiol.">
        <title>The Global Catalogue of Microorganisms (GCM) 10K type strain sequencing project: providing services to taxonomists for standard genome sequencing and annotation.</title>
        <authorList>
            <consortium name="The Broad Institute Genomics Platform"/>
            <consortium name="The Broad Institute Genome Sequencing Center for Infectious Disease"/>
            <person name="Wu L."/>
            <person name="Ma J."/>
        </authorList>
    </citation>
    <scope>NUCLEOTIDE SEQUENCE [LARGE SCALE GENOMIC DNA]</scope>
    <source>
        <strain evidence="14">NBRC 102407</strain>
    </source>
</reference>
<comment type="caution">
    <text evidence="13">The sequence shown here is derived from an EMBL/GenBank/DDBJ whole genome shotgun (WGS) entry which is preliminary data.</text>
</comment>
<dbReference type="PRINTS" id="PR01002">
    <property type="entry name" value="FLGFLGJ"/>
</dbReference>
<feature type="compositionally biased region" description="Polar residues" evidence="11">
    <location>
        <begin position="1"/>
        <end position="10"/>
    </location>
</feature>
<dbReference type="Pfam" id="PF01832">
    <property type="entry name" value="Glucosaminidase"/>
    <property type="match status" value="1"/>
</dbReference>
<dbReference type="PANTHER" id="PTHR33308:SF9">
    <property type="entry name" value="PEPTIDOGLYCAN HYDROLASE FLGJ"/>
    <property type="match status" value="1"/>
</dbReference>
<evidence type="ECO:0000256" key="11">
    <source>
        <dbReference type="SAM" id="MobiDB-lite"/>
    </source>
</evidence>
<keyword evidence="9" id="KW-0961">Cell wall biogenesis/degradation</keyword>
<dbReference type="SMART" id="SM00047">
    <property type="entry name" value="LYZ2"/>
    <property type="match status" value="1"/>
</dbReference>
<protein>
    <recommendedName>
        <fullName evidence="5">Peptidoglycan hydrolase FlgJ</fullName>
    </recommendedName>
    <alternativeName>
        <fullName evidence="10">Muramidase FlgJ</fullName>
    </alternativeName>
</protein>
<keyword evidence="7" id="KW-0378">Hydrolase</keyword>
<evidence type="ECO:0000313" key="14">
    <source>
        <dbReference type="Proteomes" id="UP001157167"/>
    </source>
</evidence>
<evidence type="ECO:0000256" key="9">
    <source>
        <dbReference type="ARBA" id="ARBA00023316"/>
    </source>
</evidence>
<keyword evidence="13" id="KW-0969">Cilium</keyword>
<evidence type="ECO:0000256" key="7">
    <source>
        <dbReference type="ARBA" id="ARBA00022801"/>
    </source>
</evidence>
<dbReference type="Proteomes" id="UP001157167">
    <property type="component" value="Unassembled WGS sequence"/>
</dbReference>
<evidence type="ECO:0000313" key="13">
    <source>
        <dbReference type="EMBL" id="GLT23101.1"/>
    </source>
</evidence>
<dbReference type="PANTHER" id="PTHR33308">
    <property type="entry name" value="PEPTIDOGLYCAN HYDROLASE FLGJ"/>
    <property type="match status" value="1"/>
</dbReference>
<dbReference type="InterPro" id="IPR051056">
    <property type="entry name" value="Glycosyl_Hydrolase_73"/>
</dbReference>
<dbReference type="InterPro" id="IPR002901">
    <property type="entry name" value="MGlyc_endo_b_GlcNAc-like_dom"/>
</dbReference>
<evidence type="ECO:0000256" key="2">
    <source>
        <dbReference type="ARBA" id="ARBA00004418"/>
    </source>
</evidence>
<evidence type="ECO:0000256" key="8">
    <source>
        <dbReference type="ARBA" id="ARBA00023295"/>
    </source>
</evidence>
<evidence type="ECO:0000256" key="5">
    <source>
        <dbReference type="ARBA" id="ARBA00013433"/>
    </source>
</evidence>
<dbReference type="NCBIfam" id="TIGR02541">
    <property type="entry name" value="flagell_FlgJ"/>
    <property type="match status" value="1"/>
</dbReference>
<comment type="similarity">
    <text evidence="3">In the N-terminal section; belongs to the FlgJ family.</text>
</comment>
<gene>
    <name evidence="13" type="primary">flgJ</name>
    <name evidence="13" type="ORF">GCM10007933_25630</name>
</gene>
<feature type="compositionally biased region" description="Basic and acidic residues" evidence="11">
    <location>
        <begin position="23"/>
        <end position="34"/>
    </location>
</feature>
<proteinExistence type="inferred from homology"/>
<accession>A0ABQ6FET2</accession>
<dbReference type="Gene3D" id="1.10.530.10">
    <property type="match status" value="2"/>
</dbReference>
<dbReference type="Gene3D" id="2.10.70.40">
    <property type="entry name" value="peptidoglycan hydrolase"/>
    <property type="match status" value="1"/>
</dbReference>
<organism evidence="13 14">
    <name type="scientific">Zoogloea oryzae</name>
    <dbReference type="NCBI Taxonomy" id="310767"/>
    <lineage>
        <taxon>Bacteria</taxon>
        <taxon>Pseudomonadati</taxon>
        <taxon>Pseudomonadota</taxon>
        <taxon>Betaproteobacteria</taxon>
        <taxon>Rhodocyclales</taxon>
        <taxon>Zoogloeaceae</taxon>
        <taxon>Zoogloea</taxon>
    </lineage>
</organism>
<dbReference type="Pfam" id="PF10135">
    <property type="entry name" value="Rod-binding"/>
    <property type="match status" value="1"/>
</dbReference>
<comment type="subcellular location">
    <subcellularLocation>
        <location evidence="2">Periplasm</location>
    </subcellularLocation>
</comment>
<name>A0ABQ6FET2_9RHOO</name>
<keyword evidence="13" id="KW-0966">Cell projection</keyword>
<evidence type="ECO:0000256" key="4">
    <source>
        <dbReference type="ARBA" id="ARBA00007974"/>
    </source>
</evidence>
<keyword evidence="6" id="KW-0574">Periplasm</keyword>
<dbReference type="InterPro" id="IPR013377">
    <property type="entry name" value="FlgJ"/>
</dbReference>
<dbReference type="RefSeq" id="WP_284188326.1">
    <property type="nucleotide sequence ID" value="NZ_BSPX01000038.1"/>
</dbReference>
<comment type="similarity">
    <text evidence="4">In the C-terminal section; belongs to the glycosyl hydrolase 73 family.</text>
</comment>
<feature type="domain" description="Mannosyl-glycoprotein endo-beta-N-acetylglucosamidase-like" evidence="12">
    <location>
        <begin position="157"/>
        <end position="310"/>
    </location>
</feature>
<evidence type="ECO:0000256" key="6">
    <source>
        <dbReference type="ARBA" id="ARBA00022764"/>
    </source>
</evidence>
<evidence type="ECO:0000256" key="10">
    <source>
        <dbReference type="ARBA" id="ARBA00030835"/>
    </source>
</evidence>